<feature type="domain" description="NodB homology" evidence="2">
    <location>
        <begin position="159"/>
        <end position="345"/>
    </location>
</feature>
<dbReference type="SUPFAM" id="SSF55383">
    <property type="entry name" value="Copper amine oxidase, domain N"/>
    <property type="match status" value="1"/>
</dbReference>
<dbReference type="PANTHER" id="PTHR10587:SF125">
    <property type="entry name" value="POLYSACCHARIDE DEACETYLASE YHEN-RELATED"/>
    <property type="match status" value="1"/>
</dbReference>
<dbReference type="SUPFAM" id="SSF88713">
    <property type="entry name" value="Glycoside hydrolase/deacetylase"/>
    <property type="match status" value="1"/>
</dbReference>
<evidence type="ECO:0000313" key="3">
    <source>
        <dbReference type="EMBL" id="RFU68326.1"/>
    </source>
</evidence>
<dbReference type="InterPro" id="IPR036582">
    <property type="entry name" value="Mao_N_sf"/>
</dbReference>
<dbReference type="RefSeq" id="WP_117327075.1">
    <property type="nucleotide sequence ID" value="NZ_QVTE01000034.1"/>
</dbReference>
<sequence>MKYLWFLGILFILFWPENVQAAQAETKVRVAVNDRICTDIKHGSMIMNGRAYIAWDDFVKITGAMIQNNSISKTATIKKGNITVSIDLYNGTLQLGNNSFKGEVVEKDEITYIPIRLVSEYLGYRVYYLSDERIVRLVDGNHKYSNGQFIKTLHKAAAKKVYLTFDDGPRAHTAKLLKILAEKNAKATFFLVEPNMKQYPQFVKQIVKSGHYVGLHSVSHDKNKLYGNPKNVVAEMDQTRKTLYSLTNLNSRLVRVPYGSKPFMTAPFRNGLVSSNFKMWDWDIDTLDWKYHKNNPSEIIKKVKSGLETYKNQDRVVILLHDVEGTINTLPIIIDVIKKAGYSLETYNPEEHFTVNFWKDKRL</sequence>
<dbReference type="InterPro" id="IPR002509">
    <property type="entry name" value="NODB_dom"/>
</dbReference>
<dbReference type="Gene3D" id="3.20.20.370">
    <property type="entry name" value="Glycoside hydrolase/deacetylase"/>
    <property type="match status" value="1"/>
</dbReference>
<dbReference type="OrthoDB" id="258610at2"/>
<dbReference type="PANTHER" id="PTHR10587">
    <property type="entry name" value="GLYCOSYL TRANSFERASE-RELATED"/>
    <property type="match status" value="1"/>
</dbReference>
<dbReference type="Pfam" id="PF07833">
    <property type="entry name" value="Cu_amine_oxidN1"/>
    <property type="match status" value="1"/>
</dbReference>
<dbReference type="Pfam" id="PF01522">
    <property type="entry name" value="Polysacc_deac_1"/>
    <property type="match status" value="1"/>
</dbReference>
<dbReference type="Proteomes" id="UP000264541">
    <property type="component" value="Unassembled WGS sequence"/>
</dbReference>
<gene>
    <name evidence="3" type="ORF">D0469_12500</name>
</gene>
<dbReference type="CDD" id="cd10944">
    <property type="entry name" value="CE4_SmPgdA_like"/>
    <property type="match status" value="1"/>
</dbReference>
<feature type="chain" id="PRO_5038574307" description="NodB homology domain-containing protein" evidence="1">
    <location>
        <begin position="22"/>
        <end position="363"/>
    </location>
</feature>
<dbReference type="GO" id="GO:0005975">
    <property type="term" value="P:carbohydrate metabolic process"/>
    <property type="evidence" value="ECO:0007669"/>
    <property type="project" value="InterPro"/>
</dbReference>
<evidence type="ECO:0000259" key="2">
    <source>
        <dbReference type="PROSITE" id="PS51677"/>
    </source>
</evidence>
<protein>
    <recommendedName>
        <fullName evidence="2">NodB homology domain-containing protein</fullName>
    </recommendedName>
</protein>
<keyword evidence="1" id="KW-0732">Signal</keyword>
<accession>A0A372LND3</accession>
<dbReference type="EMBL" id="QVTE01000034">
    <property type="protein sequence ID" value="RFU68326.1"/>
    <property type="molecule type" value="Genomic_DNA"/>
</dbReference>
<name>A0A372LND3_9BACI</name>
<reference evidence="3 4" key="1">
    <citation type="submission" date="2018-08" db="EMBL/GenBank/DDBJ databases">
        <title>Bacillus chawlae sp. nov., Bacillus glennii sp. nov., and Bacillus saganii sp. nov. Isolated from the Vehicle Assembly Building at Kennedy Space Center where the Viking Spacecraft were Assembled.</title>
        <authorList>
            <person name="Seuylemezian A."/>
            <person name="Vaishampayan P."/>
        </authorList>
    </citation>
    <scope>NUCLEOTIDE SEQUENCE [LARGE SCALE GENOMIC DNA]</scope>
    <source>
        <strain evidence="3 4">V47-23a</strain>
    </source>
</reference>
<proteinExistence type="predicted"/>
<dbReference type="InterPro" id="IPR011330">
    <property type="entry name" value="Glyco_hydro/deAcase_b/a-brl"/>
</dbReference>
<keyword evidence="4" id="KW-1185">Reference proteome</keyword>
<comment type="caution">
    <text evidence="3">The sequence shown here is derived from an EMBL/GenBank/DDBJ whole genome shotgun (WGS) entry which is preliminary data.</text>
</comment>
<dbReference type="GO" id="GO:0016810">
    <property type="term" value="F:hydrolase activity, acting on carbon-nitrogen (but not peptide) bonds"/>
    <property type="evidence" value="ECO:0007669"/>
    <property type="project" value="InterPro"/>
</dbReference>
<dbReference type="InterPro" id="IPR050248">
    <property type="entry name" value="Polysacc_deacetylase_ArnD"/>
</dbReference>
<dbReference type="PROSITE" id="PS51677">
    <property type="entry name" value="NODB"/>
    <property type="match status" value="1"/>
</dbReference>
<dbReference type="InterPro" id="IPR012854">
    <property type="entry name" value="Cu_amine_oxidase-like_N"/>
</dbReference>
<evidence type="ECO:0000313" key="4">
    <source>
        <dbReference type="Proteomes" id="UP000264541"/>
    </source>
</evidence>
<evidence type="ECO:0000256" key="1">
    <source>
        <dbReference type="SAM" id="SignalP"/>
    </source>
</evidence>
<organism evidence="3 4">
    <name type="scientific">Peribacillus saganii</name>
    <dbReference type="NCBI Taxonomy" id="2303992"/>
    <lineage>
        <taxon>Bacteria</taxon>
        <taxon>Bacillati</taxon>
        <taxon>Bacillota</taxon>
        <taxon>Bacilli</taxon>
        <taxon>Bacillales</taxon>
        <taxon>Bacillaceae</taxon>
        <taxon>Peribacillus</taxon>
    </lineage>
</organism>
<dbReference type="AlphaFoldDB" id="A0A372LND3"/>
<feature type="signal peptide" evidence="1">
    <location>
        <begin position="1"/>
        <end position="21"/>
    </location>
</feature>